<dbReference type="KEGG" id="mlr:MELLADRAFT_104461"/>
<keyword evidence="5" id="KW-1185">Reference proteome</keyword>
<feature type="compositionally biased region" description="Basic residues" evidence="2">
    <location>
        <begin position="7"/>
        <end position="34"/>
    </location>
</feature>
<evidence type="ECO:0000313" key="5">
    <source>
        <dbReference type="Proteomes" id="UP000001072"/>
    </source>
</evidence>
<evidence type="ECO:0000313" key="4">
    <source>
        <dbReference type="EMBL" id="EGG09149.1"/>
    </source>
</evidence>
<keyword evidence="1" id="KW-0175">Coiled coil</keyword>
<proteinExistence type="predicted"/>
<dbReference type="Proteomes" id="UP000001072">
    <property type="component" value="Unassembled WGS sequence"/>
</dbReference>
<dbReference type="Pfam" id="PF20515">
    <property type="entry name" value="2OG-FeII_Oxy_6"/>
    <property type="match status" value="1"/>
</dbReference>
<reference evidence="5" key="1">
    <citation type="journal article" date="2011" name="Proc. Natl. Acad. Sci. U.S.A.">
        <title>Obligate biotrophy features unraveled by the genomic analysis of rust fungi.</title>
        <authorList>
            <person name="Duplessis S."/>
            <person name="Cuomo C.A."/>
            <person name="Lin Y.-C."/>
            <person name="Aerts A."/>
            <person name="Tisserant E."/>
            <person name="Veneault-Fourrey C."/>
            <person name="Joly D.L."/>
            <person name="Hacquard S."/>
            <person name="Amselem J."/>
            <person name="Cantarel B.L."/>
            <person name="Chiu R."/>
            <person name="Coutinho P.M."/>
            <person name="Feau N."/>
            <person name="Field M."/>
            <person name="Frey P."/>
            <person name="Gelhaye E."/>
            <person name="Goldberg J."/>
            <person name="Grabherr M.G."/>
            <person name="Kodira C.D."/>
            <person name="Kohler A."/>
            <person name="Kuees U."/>
            <person name="Lindquist E.A."/>
            <person name="Lucas S.M."/>
            <person name="Mago R."/>
            <person name="Mauceli E."/>
            <person name="Morin E."/>
            <person name="Murat C."/>
            <person name="Pangilinan J.L."/>
            <person name="Park R."/>
            <person name="Pearson M."/>
            <person name="Quesneville H."/>
            <person name="Rouhier N."/>
            <person name="Sakthikumar S."/>
            <person name="Salamov A.A."/>
            <person name="Schmutz J."/>
            <person name="Selles B."/>
            <person name="Shapiro H."/>
            <person name="Tanguay P."/>
            <person name="Tuskan G.A."/>
            <person name="Henrissat B."/>
            <person name="Van de Peer Y."/>
            <person name="Rouze P."/>
            <person name="Ellis J.G."/>
            <person name="Dodds P.N."/>
            <person name="Schein J.E."/>
            <person name="Zhong S."/>
            <person name="Hamelin R.C."/>
            <person name="Grigoriev I.V."/>
            <person name="Szabo L.J."/>
            <person name="Martin F."/>
        </authorList>
    </citation>
    <scope>NUCLEOTIDE SEQUENCE [LARGE SCALE GENOMIC DNA]</scope>
    <source>
        <strain evidence="5">98AG31 / pathotype 3-4-7</strain>
    </source>
</reference>
<evidence type="ECO:0000256" key="1">
    <source>
        <dbReference type="SAM" id="Coils"/>
    </source>
</evidence>
<accession>F4RES2</accession>
<evidence type="ECO:0000259" key="3">
    <source>
        <dbReference type="Pfam" id="PF20515"/>
    </source>
</evidence>
<dbReference type="GeneID" id="18922273"/>
<dbReference type="HOGENOM" id="CLU_595931_0_0_1"/>
<feature type="coiled-coil region" evidence="1">
    <location>
        <begin position="392"/>
        <end position="419"/>
    </location>
</feature>
<organism evidence="5">
    <name type="scientific">Melampsora larici-populina (strain 98AG31 / pathotype 3-4-7)</name>
    <name type="common">Poplar leaf rust fungus</name>
    <dbReference type="NCBI Taxonomy" id="747676"/>
    <lineage>
        <taxon>Eukaryota</taxon>
        <taxon>Fungi</taxon>
        <taxon>Dikarya</taxon>
        <taxon>Basidiomycota</taxon>
        <taxon>Pucciniomycotina</taxon>
        <taxon>Pucciniomycetes</taxon>
        <taxon>Pucciniales</taxon>
        <taxon>Melampsoraceae</taxon>
        <taxon>Melampsora</taxon>
    </lineage>
</organism>
<dbReference type="AlphaFoldDB" id="F4RES2"/>
<dbReference type="InterPro" id="IPR046798">
    <property type="entry name" value="2OG-FeII_Oxy_6"/>
</dbReference>
<feature type="region of interest" description="Disordered" evidence="2">
    <location>
        <begin position="1"/>
        <end position="38"/>
    </location>
</feature>
<gene>
    <name evidence="4" type="ORF">MELLADRAFT_104461</name>
</gene>
<sequence length="459" mass="52648">MEEVVKKPKHKSPSTIRCRKAHSLRQKLERKKNRPPINQRSVKLAQLTELYGLPPETKFLFFKKGQTTPTRIHFGTVVCLDEDTSELLLVARFVERTSTNQALFEHYNHAISTVYHHAKARGVVKTNGAAKKVKAHLRKYGKMHAAGFRPGYDHIAKAGAYAFNATTSGQLWRMQEDLERQGNLPAIEDFYAERFAGLSSYAFNSNAELASRVGVPSWAGESFYRFYPEVDVAGHPLIPYSRRIPLQQNLYCSKLKDFFTYPVAMVFPPILGRVTSGILPGLEAIACHDRKPDPNAIPGGGSTSHERESDFDIYFKNNLEPGSFHKIPDYLVQHVQRHGFLNSHEIEHLISSMVYLEEATDDIRQDYCEARIMLRYIHTMLRSEDPEVIAHREILKRQEKESRKRYKRYKRMVREYQDDTGLLWALMAQEIKRTCDVEDAAAANRMEPDVAAPPYTHTP</sequence>
<dbReference type="VEuPathDB" id="FungiDB:MELLADRAFT_104461"/>
<protein>
    <recommendedName>
        <fullName evidence="3">Tet-like 2OG-Fe(II) oxygenase domain-containing protein</fullName>
    </recommendedName>
</protein>
<dbReference type="EMBL" id="GL883098">
    <property type="protein sequence ID" value="EGG09149.1"/>
    <property type="molecule type" value="Genomic_DNA"/>
</dbReference>
<evidence type="ECO:0000256" key="2">
    <source>
        <dbReference type="SAM" id="MobiDB-lite"/>
    </source>
</evidence>
<name>F4RES2_MELLP</name>
<dbReference type="InParanoid" id="F4RES2"/>
<dbReference type="RefSeq" id="XP_007407509.1">
    <property type="nucleotide sequence ID" value="XM_007407447.1"/>
</dbReference>
<feature type="domain" description="Tet-like 2OG-Fe(II) oxygenase" evidence="3">
    <location>
        <begin position="125"/>
        <end position="227"/>
    </location>
</feature>